<comment type="caution">
    <text evidence="1">The sequence shown here is derived from an EMBL/GenBank/DDBJ whole genome shotgun (WGS) entry which is preliminary data.</text>
</comment>
<proteinExistence type="predicted"/>
<name>A0ACB8UQG1_9EURO</name>
<organism evidence="1">
    <name type="scientific">Ophidiomyces ophidiicola</name>
    <dbReference type="NCBI Taxonomy" id="1387563"/>
    <lineage>
        <taxon>Eukaryota</taxon>
        <taxon>Fungi</taxon>
        <taxon>Dikarya</taxon>
        <taxon>Ascomycota</taxon>
        <taxon>Pezizomycotina</taxon>
        <taxon>Eurotiomycetes</taxon>
        <taxon>Eurotiomycetidae</taxon>
        <taxon>Onygenales</taxon>
        <taxon>Onygenaceae</taxon>
        <taxon>Ophidiomyces</taxon>
    </lineage>
</organism>
<accession>A0ACB8UQG1</accession>
<gene>
    <name evidence="1" type="primary">MON1</name>
    <name evidence="1" type="ORF">LOY88_005566</name>
</gene>
<reference evidence="1" key="1">
    <citation type="journal article" date="2022" name="bioRxiv">
        <title>Population genetic analysis of Ophidiomyces ophidiicola, the causative agent of snake fungal disease, indicates recent introductions to the USA.</title>
        <authorList>
            <person name="Ladner J.T."/>
            <person name="Palmer J.M."/>
            <person name="Ettinger C.L."/>
            <person name="Stajich J.E."/>
            <person name="Farrell T.M."/>
            <person name="Glorioso B.M."/>
            <person name="Lawson B."/>
            <person name="Price S.J."/>
            <person name="Stengle A.G."/>
            <person name="Grear D.A."/>
            <person name="Lorch J.M."/>
        </authorList>
    </citation>
    <scope>NUCLEOTIDE SEQUENCE</scope>
    <source>
        <strain evidence="1">NWHC 24266-5</strain>
    </source>
</reference>
<evidence type="ECO:0000313" key="1">
    <source>
        <dbReference type="EMBL" id="KAI2382997.1"/>
    </source>
</evidence>
<dbReference type="EMBL" id="JALBCA010000102">
    <property type="protein sequence ID" value="KAI2382997.1"/>
    <property type="molecule type" value="Genomic_DNA"/>
</dbReference>
<sequence>MPPTAGDRNKLQFSRIDEDTRPNTLYSQLCLCPNATPRVGAVSDSVLRAGYSVSQGLQSRPTTALSIEDIKSHNFKETTRDTRTPLKGSSSYEDLAHLKYSSNPSRKGSETADSTSVESLFPGQETPVEVGSIFGDFGATAPPQSQWDQEGKHRYTLDDSLSVQRTSLDIDFENEFASPEELAIKDGEQLLESWRQKKKHFFILSSAGKPIYARHGDDNLISPYIAIIQTIISFHQESNDVLRSFSTGNTKIVILSQGPLHLVAVSCLLESETQLRNQLDALYMQILSTLTLPALQHIFNIRPSTDLRRPLQGTESLLSSLADSFTRGSPSTLLSALECLKLRKSHRQKMNNSLLKSKVNALLYGLVVAGGRLVSVVRPKKHSLHPGDLQLIFNMIFEADGVKAGGGESWIPICLPGFNSGGYLYMYVSFLDLHQDLRQNDENIKKDDAVAIILISADKESFFVLRGMRDSVVRQMEKDGSKEAIRVAIEKGRPCTTDIIPGTVLRHFLYKSKTNVQFTMSSYSPDFATPIVKRRLLSTYHALHDSVHAKHTHIKVQHCVSNFMDSLAWITPAFELFCVASPGSNRNALSKSANKVVQWVQQEEERLFIIGGAVF</sequence>
<protein>
    <submittedName>
        <fullName evidence="1">Vacuolar fusion protein mon1</fullName>
    </submittedName>
</protein>